<feature type="compositionally biased region" description="Basic and acidic residues" evidence="9">
    <location>
        <begin position="78"/>
        <end position="105"/>
    </location>
</feature>
<organism evidence="10 11">
    <name type="scientific">Pseudozyma flocculosa</name>
    <dbReference type="NCBI Taxonomy" id="84751"/>
    <lineage>
        <taxon>Eukaryota</taxon>
        <taxon>Fungi</taxon>
        <taxon>Dikarya</taxon>
        <taxon>Basidiomycota</taxon>
        <taxon>Ustilaginomycotina</taxon>
        <taxon>Ustilaginomycetes</taxon>
        <taxon>Ustilaginales</taxon>
        <taxon>Ustilaginaceae</taxon>
        <taxon>Pseudozyma</taxon>
    </lineage>
</organism>
<dbReference type="GO" id="GO:0005634">
    <property type="term" value="C:nucleus"/>
    <property type="evidence" value="ECO:0007669"/>
    <property type="project" value="TreeGrafter"/>
</dbReference>
<evidence type="ECO:0000256" key="9">
    <source>
        <dbReference type="SAM" id="MobiDB-lite"/>
    </source>
</evidence>
<feature type="compositionally biased region" description="Acidic residues" evidence="9">
    <location>
        <begin position="252"/>
        <end position="269"/>
    </location>
</feature>
<name>A0A5C3ETJ9_9BASI</name>
<dbReference type="InterPro" id="IPR019775">
    <property type="entry name" value="WD40_repeat_CS"/>
</dbReference>
<evidence type="ECO:0000256" key="2">
    <source>
        <dbReference type="ARBA" id="ARBA00020027"/>
    </source>
</evidence>
<dbReference type="AlphaFoldDB" id="A0A5C3ETJ9"/>
<dbReference type="GO" id="GO:0006974">
    <property type="term" value="P:DNA damage response"/>
    <property type="evidence" value="ECO:0007669"/>
    <property type="project" value="UniProtKB-KW"/>
</dbReference>
<keyword evidence="4 8" id="KW-0853">WD repeat</keyword>
<feature type="repeat" description="WD" evidence="8">
    <location>
        <begin position="463"/>
        <end position="488"/>
    </location>
</feature>
<evidence type="ECO:0000256" key="8">
    <source>
        <dbReference type="PROSITE-ProRule" id="PRU00221"/>
    </source>
</evidence>
<comment type="similarity">
    <text evidence="1">Belongs to the WD repeat DDB2/WDR76 family.</text>
</comment>
<evidence type="ECO:0000256" key="4">
    <source>
        <dbReference type="ARBA" id="ARBA00022574"/>
    </source>
</evidence>
<evidence type="ECO:0000256" key="1">
    <source>
        <dbReference type="ARBA" id="ARBA00005434"/>
    </source>
</evidence>
<evidence type="ECO:0000313" key="10">
    <source>
        <dbReference type="EMBL" id="SPO35160.1"/>
    </source>
</evidence>
<keyword evidence="11" id="KW-1185">Reference proteome</keyword>
<gene>
    <name evidence="10" type="ORF">PSFLO_00631</name>
</gene>
<dbReference type="Pfam" id="PF00400">
    <property type="entry name" value="WD40"/>
    <property type="match status" value="1"/>
</dbReference>
<evidence type="ECO:0000256" key="7">
    <source>
        <dbReference type="ARBA" id="ARBA00023125"/>
    </source>
</evidence>
<dbReference type="SUPFAM" id="SSF50978">
    <property type="entry name" value="WD40 repeat-like"/>
    <property type="match status" value="1"/>
</dbReference>
<feature type="region of interest" description="Disordered" evidence="9">
    <location>
        <begin position="28"/>
        <end position="122"/>
    </location>
</feature>
<dbReference type="InterPro" id="IPR015943">
    <property type="entry name" value="WD40/YVTN_repeat-like_dom_sf"/>
</dbReference>
<keyword evidence="5" id="KW-0677">Repeat</keyword>
<keyword evidence="6" id="KW-0227">DNA damage</keyword>
<protein>
    <recommendedName>
        <fullName evidence="3">DNA damage-binding protein CMR1</fullName>
    </recommendedName>
    <alternativeName>
        <fullName evidence="2">DNA damage-binding protein cmr1</fullName>
    </alternativeName>
</protein>
<dbReference type="PROSITE" id="PS50082">
    <property type="entry name" value="WD_REPEATS_2"/>
    <property type="match status" value="1"/>
</dbReference>
<feature type="compositionally biased region" description="Basic residues" evidence="9">
    <location>
        <begin position="524"/>
        <end position="534"/>
    </location>
</feature>
<evidence type="ECO:0000256" key="3">
    <source>
        <dbReference type="ARBA" id="ARBA00021132"/>
    </source>
</evidence>
<sequence>MNEATDYEQERLRNIRENEALMRELGVLHGSETIGAPRRRKPAPGSAKPRAKRSGATPTKREKAPTRVQPSRSSARLAGHEADSEAVKRKYEKEAEEARIEAERAKRARHGQHDLATMTGGELEAQQIKALEDTLAGLASNMAKAAELVDVGDEKKQRSDAKSAPRSELEAVLNRMKLRSAAKVTQRRVYSMAYHPTTDKDLVFVGDKEGSIGIWDAAAPRGSGAKEDDAADEDEDEKQVKRDLAPKAEAGTEPEADAGDDGDDDDEGYVPEGKAWSLQVHGRSPVTSLKLDPVSASTLFSASYDSTIRRLDLATQQSTEVWAGQDDVLLSVFDVLSPSTHASAFTATPNPSLDERSIWIADHRGGLLHIDLREGRRRGNATSRRWQVCEKKIGAMSVNRLAPHCIATASLDQHIRLFDVRALSALPETNDAPYTYKNVDGDELDTVHAEAQFAAHKARQACTSVDFSPRGDQLLGVSYDDVVKVWDLHPTWLYSRRGVETRKKGPAAQGAAPKAPEARGGGRVLRRSRSGRFRSAHEEDEDEEEGQGEEEGEDDKAAIKVEDEVKPEAKPTRLLSWFRSGGRTKKEAVKMEPEQQDALAVEEEKSKLEAVEVGEDEVKDEDEDEVEVEGRPTDLLGAPTTIPHNNQTGKWLTLFRARWHANAGVEPHFSIGSMTRRAEIYAADGTLLRALWDPEVVTAVPAVTVMHPLLPGKLATGNASGRCTFWDAE</sequence>
<dbReference type="Proteomes" id="UP000323386">
    <property type="component" value="Unassembled WGS sequence"/>
</dbReference>
<dbReference type="GO" id="GO:0003677">
    <property type="term" value="F:DNA binding"/>
    <property type="evidence" value="ECO:0007669"/>
    <property type="project" value="UniProtKB-KW"/>
</dbReference>
<feature type="compositionally biased region" description="Low complexity" evidence="9">
    <location>
        <begin position="506"/>
        <end position="515"/>
    </location>
</feature>
<dbReference type="PROSITE" id="PS00678">
    <property type="entry name" value="WD_REPEATS_1"/>
    <property type="match status" value="1"/>
</dbReference>
<evidence type="ECO:0000256" key="6">
    <source>
        <dbReference type="ARBA" id="ARBA00022763"/>
    </source>
</evidence>
<dbReference type="InterPro" id="IPR036322">
    <property type="entry name" value="WD40_repeat_dom_sf"/>
</dbReference>
<keyword evidence="7" id="KW-0238">DNA-binding</keyword>
<dbReference type="GO" id="GO:2000001">
    <property type="term" value="P:regulation of DNA damage checkpoint"/>
    <property type="evidence" value="ECO:0007669"/>
    <property type="project" value="TreeGrafter"/>
</dbReference>
<evidence type="ECO:0000256" key="5">
    <source>
        <dbReference type="ARBA" id="ARBA00022737"/>
    </source>
</evidence>
<dbReference type="PANTHER" id="PTHR14773">
    <property type="entry name" value="WD REPEAT-CONTAINING PROTEIN 76"/>
    <property type="match status" value="1"/>
</dbReference>
<dbReference type="Gene3D" id="2.130.10.10">
    <property type="entry name" value="YVTN repeat-like/Quinoprotein amine dehydrogenase"/>
    <property type="match status" value="2"/>
</dbReference>
<feature type="compositionally biased region" description="Acidic residues" evidence="9">
    <location>
        <begin position="538"/>
        <end position="554"/>
    </location>
</feature>
<feature type="compositionally biased region" description="Basic and acidic residues" evidence="9">
    <location>
        <begin position="555"/>
        <end position="566"/>
    </location>
</feature>
<dbReference type="OrthoDB" id="9890280at2759"/>
<dbReference type="EMBL" id="OOIP01000001">
    <property type="protein sequence ID" value="SPO35160.1"/>
    <property type="molecule type" value="Genomic_DNA"/>
</dbReference>
<dbReference type="InterPro" id="IPR050853">
    <property type="entry name" value="WD_repeat_DNA-damage-binding"/>
</dbReference>
<dbReference type="PANTHER" id="PTHR14773:SF0">
    <property type="entry name" value="WD REPEAT-CONTAINING PROTEIN 76"/>
    <property type="match status" value="1"/>
</dbReference>
<dbReference type="SMART" id="SM00320">
    <property type="entry name" value="WD40"/>
    <property type="match status" value="5"/>
</dbReference>
<feature type="region of interest" description="Disordered" evidence="9">
    <location>
        <begin position="499"/>
        <end position="566"/>
    </location>
</feature>
<proteinExistence type="inferred from homology"/>
<evidence type="ECO:0000313" key="11">
    <source>
        <dbReference type="Proteomes" id="UP000323386"/>
    </source>
</evidence>
<feature type="region of interest" description="Disordered" evidence="9">
    <location>
        <begin position="215"/>
        <end position="271"/>
    </location>
</feature>
<accession>A0A5C3ETJ9</accession>
<reference evidence="10 11" key="1">
    <citation type="submission" date="2018-03" db="EMBL/GenBank/DDBJ databases">
        <authorList>
            <person name="Guldener U."/>
        </authorList>
    </citation>
    <scope>NUCLEOTIDE SEQUENCE [LARGE SCALE GENOMIC DNA]</scope>
    <source>
        <strain evidence="10 11">DAOM196992</strain>
    </source>
</reference>
<dbReference type="InterPro" id="IPR001680">
    <property type="entry name" value="WD40_rpt"/>
</dbReference>